<gene>
    <name evidence="1" type="ORF">TSPGSL018_24704</name>
</gene>
<feature type="non-terminal residue" evidence="1">
    <location>
        <position position="1"/>
    </location>
</feature>
<organism evidence="1">
    <name type="scientific">Tetraselmis sp. GSL018</name>
    <dbReference type="NCBI Taxonomy" id="582737"/>
    <lineage>
        <taxon>Eukaryota</taxon>
        <taxon>Viridiplantae</taxon>
        <taxon>Chlorophyta</taxon>
        <taxon>core chlorophytes</taxon>
        <taxon>Chlorodendrophyceae</taxon>
        <taxon>Chlorodendrales</taxon>
        <taxon>Chlorodendraceae</taxon>
        <taxon>Tetraselmis</taxon>
    </lineage>
</organism>
<protein>
    <submittedName>
        <fullName evidence="1">Uncharacterized protein</fullName>
    </submittedName>
</protein>
<sequence>AHVLCSVFGIRTFQRASRTFTDLLTTTETPFATFSAAECSRAELPSEPKQLRSASLASLNTPAPRADADAYLGAFEENLGQKERKLLEMYVLYGACRVAESENWSETATRDKLVSCFL</sequence>
<accession>A0A061QU16</accession>
<dbReference type="EMBL" id="GBEZ01025101">
    <property type="protein sequence ID" value="JAC61950.1"/>
    <property type="molecule type" value="Transcribed_RNA"/>
</dbReference>
<dbReference type="AlphaFoldDB" id="A0A061QU16"/>
<reference evidence="1" key="1">
    <citation type="submission" date="2014-05" db="EMBL/GenBank/DDBJ databases">
        <title>The transcriptome of the halophilic microalga Tetraselmis sp. GSL018 isolated from the Great Salt Lake, Utah.</title>
        <authorList>
            <person name="Jinkerson R.E."/>
            <person name="D'Adamo S."/>
            <person name="Posewitz M.C."/>
        </authorList>
    </citation>
    <scope>NUCLEOTIDE SEQUENCE</scope>
    <source>
        <strain evidence="1">GSL018</strain>
    </source>
</reference>
<proteinExistence type="predicted"/>
<name>A0A061QU16_9CHLO</name>
<feature type="non-terminal residue" evidence="1">
    <location>
        <position position="118"/>
    </location>
</feature>
<evidence type="ECO:0000313" key="1">
    <source>
        <dbReference type="EMBL" id="JAC61950.1"/>
    </source>
</evidence>